<dbReference type="EMBL" id="CAFABE010000011">
    <property type="protein sequence ID" value="CAB4820619.1"/>
    <property type="molecule type" value="Genomic_DNA"/>
</dbReference>
<keyword evidence="6" id="KW-0862">Zinc</keyword>
<evidence type="ECO:0000256" key="2">
    <source>
        <dbReference type="ARBA" id="ARBA00007353"/>
    </source>
</evidence>
<dbReference type="PANTHER" id="PTHR30616">
    <property type="entry name" value="UNCHARACTERIZED PROTEIN YFIH"/>
    <property type="match status" value="1"/>
</dbReference>
<evidence type="ECO:0000256" key="6">
    <source>
        <dbReference type="ARBA" id="ARBA00022833"/>
    </source>
</evidence>
<dbReference type="NCBIfam" id="TIGR00726">
    <property type="entry name" value="peptidoglycan editing factor PgeF"/>
    <property type="match status" value="1"/>
</dbReference>
<evidence type="ECO:0000256" key="3">
    <source>
        <dbReference type="ARBA" id="ARBA00022679"/>
    </source>
</evidence>
<name>A0A6J7PL60_9ZZZZ</name>
<protein>
    <submittedName>
        <fullName evidence="12">Unannotated protein</fullName>
    </submittedName>
</protein>
<accession>A0A6J7PL60</accession>
<evidence type="ECO:0000313" key="10">
    <source>
        <dbReference type="EMBL" id="CAB4820619.1"/>
    </source>
</evidence>
<sequence>MTFHTHSRSLASVQRVPVAKFTTRDGLEVLAIDDVDAFGVDAFVTTREGGVSQAPYDSLNLGLHVGDVDDSVIKNREVVASALGVDLDAMVFCNQTHGTRSAVVDSTHAGRGARFSEHALIGTDALITTTPGVPLVIMVADCCPILFVDPVAHVLGVAHAGWRGTADKVATETILAMRDVGAQVKNIKVVIGPSINQDRYEVGTEVVEAVVRSVSGDLGDALLMRDESAYIDIALVNAQQLLELGVESENLSILPWRTDDPRFYSDREARPTGRFALVAQILP</sequence>
<keyword evidence="4" id="KW-0479">Metal-binding</keyword>
<comment type="catalytic activity">
    <reaction evidence="8">
        <text>adenosine + phosphate = alpha-D-ribose 1-phosphate + adenine</text>
        <dbReference type="Rhea" id="RHEA:27642"/>
        <dbReference type="ChEBI" id="CHEBI:16335"/>
        <dbReference type="ChEBI" id="CHEBI:16708"/>
        <dbReference type="ChEBI" id="CHEBI:43474"/>
        <dbReference type="ChEBI" id="CHEBI:57720"/>
        <dbReference type="EC" id="2.4.2.1"/>
    </reaction>
    <physiologicalReaction direction="left-to-right" evidence="8">
        <dbReference type="Rhea" id="RHEA:27643"/>
    </physiologicalReaction>
</comment>
<evidence type="ECO:0000256" key="7">
    <source>
        <dbReference type="ARBA" id="ARBA00047989"/>
    </source>
</evidence>
<dbReference type="PANTHER" id="PTHR30616:SF2">
    <property type="entry name" value="PURINE NUCLEOSIDE PHOSPHORYLASE LACC1"/>
    <property type="match status" value="1"/>
</dbReference>
<comment type="catalytic activity">
    <reaction evidence="1">
        <text>inosine + phosphate = alpha-D-ribose 1-phosphate + hypoxanthine</text>
        <dbReference type="Rhea" id="RHEA:27646"/>
        <dbReference type="ChEBI" id="CHEBI:17368"/>
        <dbReference type="ChEBI" id="CHEBI:17596"/>
        <dbReference type="ChEBI" id="CHEBI:43474"/>
        <dbReference type="ChEBI" id="CHEBI:57720"/>
        <dbReference type="EC" id="2.4.2.1"/>
    </reaction>
    <physiologicalReaction direction="left-to-right" evidence="1">
        <dbReference type="Rhea" id="RHEA:27647"/>
    </physiologicalReaction>
</comment>
<comment type="similarity">
    <text evidence="2">Belongs to the purine nucleoside phosphorylase YfiH/LACC1 family.</text>
</comment>
<dbReference type="InterPro" id="IPR038371">
    <property type="entry name" value="Cu_polyphenol_OxRdtase_sf"/>
</dbReference>
<evidence type="ECO:0000313" key="12">
    <source>
        <dbReference type="EMBL" id="CAB5006320.1"/>
    </source>
</evidence>
<evidence type="ECO:0000256" key="5">
    <source>
        <dbReference type="ARBA" id="ARBA00022801"/>
    </source>
</evidence>
<dbReference type="SUPFAM" id="SSF64438">
    <property type="entry name" value="CNF1/YfiH-like putative cysteine hydrolases"/>
    <property type="match status" value="1"/>
</dbReference>
<dbReference type="EMBL" id="CAFBPM010000001">
    <property type="protein sequence ID" value="CAB5006320.1"/>
    <property type="molecule type" value="Genomic_DNA"/>
</dbReference>
<evidence type="ECO:0000313" key="11">
    <source>
        <dbReference type="EMBL" id="CAB4874625.1"/>
    </source>
</evidence>
<organism evidence="12">
    <name type="scientific">freshwater metagenome</name>
    <dbReference type="NCBI Taxonomy" id="449393"/>
    <lineage>
        <taxon>unclassified sequences</taxon>
        <taxon>metagenomes</taxon>
        <taxon>ecological metagenomes</taxon>
    </lineage>
</organism>
<proteinExistence type="inferred from homology"/>
<evidence type="ECO:0000256" key="4">
    <source>
        <dbReference type="ARBA" id="ARBA00022723"/>
    </source>
</evidence>
<dbReference type="Pfam" id="PF02578">
    <property type="entry name" value="Cu-oxidase_4"/>
    <property type="match status" value="1"/>
</dbReference>
<dbReference type="AlphaFoldDB" id="A0A6J7PL60"/>
<reference evidence="12" key="1">
    <citation type="submission" date="2020-05" db="EMBL/GenBank/DDBJ databases">
        <authorList>
            <person name="Chiriac C."/>
            <person name="Salcher M."/>
            <person name="Ghai R."/>
            <person name="Kavagutti S V."/>
        </authorList>
    </citation>
    <scope>NUCLEOTIDE SEQUENCE</scope>
</reference>
<evidence type="ECO:0000256" key="8">
    <source>
        <dbReference type="ARBA" id="ARBA00048968"/>
    </source>
</evidence>
<keyword evidence="3" id="KW-0808">Transferase</keyword>
<evidence type="ECO:0000256" key="9">
    <source>
        <dbReference type="ARBA" id="ARBA00049893"/>
    </source>
</evidence>
<dbReference type="GO" id="GO:0005507">
    <property type="term" value="F:copper ion binding"/>
    <property type="evidence" value="ECO:0007669"/>
    <property type="project" value="TreeGrafter"/>
</dbReference>
<dbReference type="CDD" id="cd16833">
    <property type="entry name" value="YfiH"/>
    <property type="match status" value="1"/>
</dbReference>
<dbReference type="InterPro" id="IPR011324">
    <property type="entry name" value="Cytotoxic_necrot_fac-like_cat"/>
</dbReference>
<dbReference type="Gene3D" id="3.60.140.10">
    <property type="entry name" value="CNF1/YfiH-like putative cysteine hydrolases"/>
    <property type="match status" value="1"/>
</dbReference>
<comment type="catalytic activity">
    <reaction evidence="9">
        <text>S-methyl-5'-thioadenosine + phosphate = 5-(methylsulfanyl)-alpha-D-ribose 1-phosphate + adenine</text>
        <dbReference type="Rhea" id="RHEA:11852"/>
        <dbReference type="ChEBI" id="CHEBI:16708"/>
        <dbReference type="ChEBI" id="CHEBI:17509"/>
        <dbReference type="ChEBI" id="CHEBI:43474"/>
        <dbReference type="ChEBI" id="CHEBI:58533"/>
        <dbReference type="EC" id="2.4.2.28"/>
    </reaction>
    <physiologicalReaction direction="left-to-right" evidence="9">
        <dbReference type="Rhea" id="RHEA:11853"/>
    </physiologicalReaction>
</comment>
<evidence type="ECO:0000256" key="1">
    <source>
        <dbReference type="ARBA" id="ARBA00000553"/>
    </source>
</evidence>
<keyword evidence="5" id="KW-0378">Hydrolase</keyword>
<dbReference type="EMBL" id="CAFBLT010000001">
    <property type="protein sequence ID" value="CAB4874625.1"/>
    <property type="molecule type" value="Genomic_DNA"/>
</dbReference>
<gene>
    <name evidence="10" type="ORF">UFOPK3164_00387</name>
    <name evidence="11" type="ORF">UFOPK3427_01046</name>
    <name evidence="12" type="ORF">UFOPK4112_00040</name>
</gene>
<dbReference type="InterPro" id="IPR003730">
    <property type="entry name" value="Cu_polyphenol_OxRdtase"/>
</dbReference>
<comment type="catalytic activity">
    <reaction evidence="7">
        <text>adenosine + H2O + H(+) = inosine + NH4(+)</text>
        <dbReference type="Rhea" id="RHEA:24408"/>
        <dbReference type="ChEBI" id="CHEBI:15377"/>
        <dbReference type="ChEBI" id="CHEBI:15378"/>
        <dbReference type="ChEBI" id="CHEBI:16335"/>
        <dbReference type="ChEBI" id="CHEBI:17596"/>
        <dbReference type="ChEBI" id="CHEBI:28938"/>
        <dbReference type="EC" id="3.5.4.4"/>
    </reaction>
    <physiologicalReaction direction="left-to-right" evidence="7">
        <dbReference type="Rhea" id="RHEA:24409"/>
    </physiologicalReaction>
</comment>
<dbReference type="GO" id="GO:0016787">
    <property type="term" value="F:hydrolase activity"/>
    <property type="evidence" value="ECO:0007669"/>
    <property type="project" value="UniProtKB-KW"/>
</dbReference>
<dbReference type="GO" id="GO:0017061">
    <property type="term" value="F:S-methyl-5-thioadenosine phosphorylase activity"/>
    <property type="evidence" value="ECO:0007669"/>
    <property type="project" value="UniProtKB-EC"/>
</dbReference>